<sequence>MEELRISKESVIACYNNSNDDTKETLMHLFGEEVFKFDFRSIKTYKDACKHLGIDGSKEVFNVDDCNSFNKKAMLQADAMYRLITICDAINNGQKYDENGTTWFPVYYFYTKEEIEAMGEAKRKERGIKLLSSAYASHSEDSGVRCAYASYRGAGTVTVWGFPLCLTSEEKALYVAEQFESLIFRCYGIEVKED</sequence>
<dbReference type="AlphaFoldDB" id="A0A379G9D8"/>
<gene>
    <name evidence="1" type="ORF">NCTC13043_02000</name>
</gene>
<name>A0A379G9D8_9BACT</name>
<dbReference type="OrthoDB" id="1038140at2"/>
<accession>A0A379G9D8</accession>
<dbReference type="Proteomes" id="UP000254235">
    <property type="component" value="Unassembled WGS sequence"/>
</dbReference>
<organism evidence="1 2">
    <name type="scientific">Prevotella pallens</name>
    <dbReference type="NCBI Taxonomy" id="60133"/>
    <lineage>
        <taxon>Bacteria</taxon>
        <taxon>Pseudomonadati</taxon>
        <taxon>Bacteroidota</taxon>
        <taxon>Bacteroidia</taxon>
        <taxon>Bacteroidales</taxon>
        <taxon>Prevotellaceae</taxon>
        <taxon>Prevotella</taxon>
    </lineage>
</organism>
<evidence type="ECO:0000313" key="1">
    <source>
        <dbReference type="EMBL" id="SUC37511.1"/>
    </source>
</evidence>
<reference evidence="1 2" key="1">
    <citation type="submission" date="2018-06" db="EMBL/GenBank/DDBJ databases">
        <authorList>
            <consortium name="Pathogen Informatics"/>
            <person name="Doyle S."/>
        </authorList>
    </citation>
    <scope>NUCLEOTIDE SEQUENCE [LARGE SCALE GENOMIC DNA]</scope>
    <source>
        <strain evidence="1 2">NCTC13043</strain>
    </source>
</reference>
<dbReference type="RefSeq" id="WP_115083952.1">
    <property type="nucleotide sequence ID" value="NZ_UGTP01000002.1"/>
</dbReference>
<proteinExistence type="predicted"/>
<dbReference type="EMBL" id="UGTP01000002">
    <property type="protein sequence ID" value="SUC37511.1"/>
    <property type="molecule type" value="Genomic_DNA"/>
</dbReference>
<protein>
    <submittedName>
        <fullName evidence="1">Uncharacterized protein</fullName>
    </submittedName>
</protein>
<evidence type="ECO:0000313" key="2">
    <source>
        <dbReference type="Proteomes" id="UP000254235"/>
    </source>
</evidence>
<dbReference type="GeneID" id="78571640"/>